<reference evidence="3 4" key="1">
    <citation type="submission" date="2014-03" db="EMBL/GenBank/DDBJ databases">
        <title>Genomics of Bifidobacteria.</title>
        <authorList>
            <person name="Ventura M."/>
            <person name="Milani C."/>
            <person name="Lugli G.A."/>
        </authorList>
    </citation>
    <scope>NUCLEOTIDE SEQUENCE [LARGE SCALE GENOMIC DNA]</scope>
    <source>
        <strain evidence="3 4">LMG 21775</strain>
    </source>
</reference>
<gene>
    <name evidence="3" type="ORF">BPSY_0330</name>
</gene>
<keyword evidence="2" id="KW-0812">Transmembrane</keyword>
<feature type="region of interest" description="Disordered" evidence="1">
    <location>
        <begin position="55"/>
        <end position="86"/>
    </location>
</feature>
<comment type="caution">
    <text evidence="3">The sequence shown here is derived from an EMBL/GenBank/DDBJ whole genome shotgun (WGS) entry which is preliminary data.</text>
</comment>
<dbReference type="Proteomes" id="UP000029050">
    <property type="component" value="Unassembled WGS sequence"/>
</dbReference>
<dbReference type="EMBL" id="JGZI01000007">
    <property type="protein sequence ID" value="KFI83233.1"/>
    <property type="molecule type" value="Genomic_DNA"/>
</dbReference>
<name>A0A087CIY3_9BIFI</name>
<dbReference type="eggNOG" id="ENOG5031WI9">
    <property type="taxonomic scope" value="Bacteria"/>
</dbReference>
<keyword evidence="2" id="KW-1133">Transmembrane helix</keyword>
<dbReference type="AlphaFoldDB" id="A0A087CIY3"/>
<evidence type="ECO:0000313" key="4">
    <source>
        <dbReference type="Proteomes" id="UP000029050"/>
    </source>
</evidence>
<evidence type="ECO:0000256" key="2">
    <source>
        <dbReference type="SAM" id="Phobius"/>
    </source>
</evidence>
<accession>A0A087CIY3</accession>
<evidence type="ECO:0008006" key="5">
    <source>
        <dbReference type="Google" id="ProtNLM"/>
    </source>
</evidence>
<feature type="transmembrane region" description="Helical" evidence="2">
    <location>
        <begin position="5"/>
        <end position="23"/>
    </location>
</feature>
<feature type="transmembrane region" description="Helical" evidence="2">
    <location>
        <begin position="29"/>
        <end position="50"/>
    </location>
</feature>
<protein>
    <recommendedName>
        <fullName evidence="5">DUF2933 domain-containing protein</fullName>
    </recommendedName>
</protein>
<evidence type="ECO:0000256" key="1">
    <source>
        <dbReference type="SAM" id="MobiDB-lite"/>
    </source>
</evidence>
<proteinExistence type="predicted"/>
<keyword evidence="4" id="KW-1185">Reference proteome</keyword>
<keyword evidence="2" id="KW-0472">Membrane</keyword>
<feature type="compositionally biased region" description="Basic and acidic residues" evidence="1">
    <location>
        <begin position="58"/>
        <end position="71"/>
    </location>
</feature>
<sequence>MKSHILWMVGATILGLVILVGFLRFNFIAALPVAISLACPLGMLGMMFAMGKSMNHSNKKEEDGDNSHELHAPMSIDDAQHSHMHH</sequence>
<organism evidence="3 4">
    <name type="scientific">Bifidobacterium psychraerophilum</name>
    <dbReference type="NCBI Taxonomy" id="218140"/>
    <lineage>
        <taxon>Bacteria</taxon>
        <taxon>Bacillati</taxon>
        <taxon>Actinomycetota</taxon>
        <taxon>Actinomycetes</taxon>
        <taxon>Bifidobacteriales</taxon>
        <taxon>Bifidobacteriaceae</taxon>
        <taxon>Bifidobacterium</taxon>
    </lineage>
</organism>
<evidence type="ECO:0000313" key="3">
    <source>
        <dbReference type="EMBL" id="KFI83233.1"/>
    </source>
</evidence>